<proteinExistence type="inferred from homology"/>
<evidence type="ECO:0000256" key="3">
    <source>
        <dbReference type="ARBA" id="ARBA00005224"/>
    </source>
</evidence>
<dbReference type="Pfam" id="PF01941">
    <property type="entry name" value="AdoMet_Synthase"/>
    <property type="match status" value="1"/>
</dbReference>
<dbReference type="NCBIfam" id="NF003366">
    <property type="entry name" value="PRK04439.1-5"/>
    <property type="match status" value="1"/>
</dbReference>
<dbReference type="GO" id="GO:0000287">
    <property type="term" value="F:magnesium ion binding"/>
    <property type="evidence" value="ECO:0007669"/>
    <property type="project" value="UniProtKB-UniRule"/>
</dbReference>
<keyword evidence="7 14" id="KW-0554">One-carbon metabolism</keyword>
<dbReference type="GO" id="GO:0006556">
    <property type="term" value="P:S-adenosylmethionine biosynthetic process"/>
    <property type="evidence" value="ECO:0007669"/>
    <property type="project" value="UniProtKB-UniRule"/>
</dbReference>
<comment type="function">
    <text evidence="2 14">Catalyzes the formation of S-adenosylmethionine from methionine and ATP.</text>
</comment>
<evidence type="ECO:0000256" key="2">
    <source>
        <dbReference type="ARBA" id="ARBA00003775"/>
    </source>
</evidence>
<dbReference type="PANTHER" id="PTHR36697:SF1">
    <property type="entry name" value="S-ADENOSYLMETHIONINE SYNTHASE"/>
    <property type="match status" value="1"/>
</dbReference>
<evidence type="ECO:0000256" key="14">
    <source>
        <dbReference type="HAMAP-Rule" id="MF_00136"/>
    </source>
</evidence>
<dbReference type="Proteomes" id="UP000288215">
    <property type="component" value="Unassembled WGS sequence"/>
</dbReference>
<evidence type="ECO:0000256" key="5">
    <source>
        <dbReference type="ARBA" id="ARBA00012828"/>
    </source>
</evidence>
<evidence type="ECO:0000313" key="15">
    <source>
        <dbReference type="EMBL" id="RWX73915.1"/>
    </source>
</evidence>
<feature type="binding site" evidence="14">
    <location>
        <begin position="141"/>
        <end position="146"/>
    </location>
    <ligand>
        <name>ATP</name>
        <dbReference type="ChEBI" id="CHEBI:30616"/>
    </ligand>
</feature>
<sequence length="405" mass="44370">MSPRNIVVEALQQQPVESHSVEFVERKGLGHPDYIADSLSEEFSLELCKEYQKRFGTILHHNVDKVLLVGGQANPKFGGGEVITPIFIIMSGRATSEVNTNGGVEYIPVGRIALQAAKNWIRNNLPHLDVDHHVIIDHKIGKGSADLVCNFNTRYGKICSNDTSFGVGYAPLDTLERLVFDTERYINSPETKKRFPEVGEDVKVMGLRTGREIKITIAAATISKNVPDLSHYLSVKEELKSAVEDFIARKCDTPVEVFLNNADLPEKGIVYLTVTGTSAEMGDDGETGRGNRANGLITPQRPMSLEAAAGKNPVSHVGKIYNVLAGRIAEKIAEIKGVDEAYVKIVSQIGRAIDDPHMANVQLVMERGSLVTSNIQGEIRGIVENSLDSIAEITEAILEKRVTLF</sequence>
<dbReference type="AlphaFoldDB" id="A0A3S3VD26"/>
<reference evidence="15 16" key="1">
    <citation type="submission" date="2018-12" db="EMBL/GenBank/DDBJ databases">
        <title>The complete genome of the methanogenic archaea of the candidate phylum Verstraetearchaeota, obtained from the metagenome of underground thermal water.</title>
        <authorList>
            <person name="Kadnikov V.V."/>
            <person name="Mardanov A.V."/>
            <person name="Beletsky A.V."/>
            <person name="Karnachuk O.V."/>
            <person name="Ravin N.V."/>
        </authorList>
    </citation>
    <scope>NUCLEOTIDE SEQUENCE [LARGE SCALE GENOMIC DNA]</scope>
    <source>
        <strain evidence="15">Ch88</strain>
    </source>
</reference>
<dbReference type="EC" id="2.5.1.6" evidence="5 14"/>
<evidence type="ECO:0000256" key="9">
    <source>
        <dbReference type="ARBA" id="ARBA00022741"/>
    </source>
</evidence>
<dbReference type="InterPro" id="IPR027790">
    <property type="entry name" value="AdoMet_synthase_2_family"/>
</dbReference>
<dbReference type="UniPathway" id="UPA00315">
    <property type="reaction ID" value="UER00080"/>
</dbReference>
<evidence type="ECO:0000313" key="16">
    <source>
        <dbReference type="Proteomes" id="UP000288215"/>
    </source>
</evidence>
<keyword evidence="8 14" id="KW-0808">Transferase</keyword>
<dbReference type="HAMAP" id="MF_00136">
    <property type="entry name" value="S_AdoMet_synth2"/>
    <property type="match status" value="1"/>
</dbReference>
<organism evidence="15 16">
    <name type="scientific">Methanosuratincola subterraneus</name>
    <dbReference type="NCBI Taxonomy" id="2593994"/>
    <lineage>
        <taxon>Archaea</taxon>
        <taxon>Thermoproteota</taxon>
        <taxon>Methanosuratincolia</taxon>
        <taxon>Candidatus Methanomethylicales</taxon>
        <taxon>Candidatus Methanomethylicaceae</taxon>
        <taxon>Candidatus Methanosuratincola (ex Vanwonterghem et al. 2016)</taxon>
    </lineage>
</organism>
<keyword evidence="11 14" id="KW-0460">Magnesium</keyword>
<accession>A0A3S3VD26</accession>
<dbReference type="GO" id="GO:0004478">
    <property type="term" value="F:methionine adenosyltransferase activity"/>
    <property type="evidence" value="ECO:0007669"/>
    <property type="project" value="UniProtKB-UniRule"/>
</dbReference>
<evidence type="ECO:0000256" key="1">
    <source>
        <dbReference type="ARBA" id="ARBA00001946"/>
    </source>
</evidence>
<dbReference type="InterPro" id="IPR042544">
    <property type="entry name" value="AdoMet_synthase_3"/>
</dbReference>
<comment type="cofactor">
    <cofactor evidence="1 14">
        <name>Mg(2+)</name>
        <dbReference type="ChEBI" id="CHEBI:18420"/>
    </cofactor>
</comment>
<gene>
    <name evidence="14" type="primary">mat</name>
    <name evidence="15" type="ORF">Metus_0694</name>
</gene>
<keyword evidence="10 14" id="KW-0067">ATP-binding</keyword>
<dbReference type="PANTHER" id="PTHR36697">
    <property type="entry name" value="S-ADENOSYLMETHIONINE SYNTHASE"/>
    <property type="match status" value="1"/>
</dbReference>
<evidence type="ECO:0000256" key="10">
    <source>
        <dbReference type="ARBA" id="ARBA00022840"/>
    </source>
</evidence>
<name>A0A3S3VD26_METS7</name>
<evidence type="ECO:0000256" key="7">
    <source>
        <dbReference type="ARBA" id="ARBA00022563"/>
    </source>
</evidence>
<dbReference type="InterPro" id="IPR002795">
    <property type="entry name" value="S-AdoMet_synthetase_arc"/>
</dbReference>
<dbReference type="Gene3D" id="3.30.300.10">
    <property type="match status" value="1"/>
</dbReference>
<keyword evidence="9 14" id="KW-0547">Nucleotide-binding</keyword>
<evidence type="ECO:0000256" key="8">
    <source>
        <dbReference type="ARBA" id="ARBA00022679"/>
    </source>
</evidence>
<protein>
    <recommendedName>
        <fullName evidence="6 14">S-adenosylmethionine synthase</fullName>
        <shortName evidence="14">AdoMet synthase</shortName>
        <ecNumber evidence="5 14">2.5.1.6</ecNumber>
    </recommendedName>
    <alternativeName>
        <fullName evidence="12 14">Methionine adenosyltransferase</fullName>
    </alternativeName>
</protein>
<evidence type="ECO:0000256" key="4">
    <source>
        <dbReference type="ARBA" id="ARBA00009691"/>
    </source>
</evidence>
<dbReference type="GO" id="GO:0005524">
    <property type="term" value="F:ATP binding"/>
    <property type="evidence" value="ECO:0007669"/>
    <property type="project" value="UniProtKB-UniRule"/>
</dbReference>
<evidence type="ECO:0000256" key="6">
    <source>
        <dbReference type="ARBA" id="ARBA00020319"/>
    </source>
</evidence>
<comment type="similarity">
    <text evidence="4 14">Belongs to the AdoMet synthase 2 family.</text>
</comment>
<evidence type="ECO:0000256" key="11">
    <source>
        <dbReference type="ARBA" id="ARBA00022842"/>
    </source>
</evidence>
<comment type="pathway">
    <text evidence="3 14">Amino-acid biosynthesis; S-adenosyl-L-methionine biosynthesis; S-adenosyl-L-methionine from L-methionine: step 1/1.</text>
</comment>
<evidence type="ECO:0000256" key="12">
    <source>
        <dbReference type="ARBA" id="ARBA00032151"/>
    </source>
</evidence>
<comment type="caution">
    <text evidence="15">The sequence shown here is derived from an EMBL/GenBank/DDBJ whole genome shotgun (WGS) entry which is preliminary data.</text>
</comment>
<dbReference type="EMBL" id="RXGA01000002">
    <property type="protein sequence ID" value="RWX73915.1"/>
    <property type="molecule type" value="Genomic_DNA"/>
</dbReference>
<dbReference type="NCBIfam" id="NF003365">
    <property type="entry name" value="PRK04439.1-4"/>
    <property type="match status" value="1"/>
</dbReference>
<comment type="catalytic activity">
    <reaction evidence="13 14">
        <text>L-methionine + ATP + H2O = S-adenosyl-L-methionine + phosphate + diphosphate</text>
        <dbReference type="Rhea" id="RHEA:21080"/>
        <dbReference type="ChEBI" id="CHEBI:15377"/>
        <dbReference type="ChEBI" id="CHEBI:30616"/>
        <dbReference type="ChEBI" id="CHEBI:33019"/>
        <dbReference type="ChEBI" id="CHEBI:43474"/>
        <dbReference type="ChEBI" id="CHEBI:57844"/>
        <dbReference type="ChEBI" id="CHEBI:59789"/>
        <dbReference type="EC" id="2.5.1.6"/>
    </reaction>
</comment>
<dbReference type="GO" id="GO:0006730">
    <property type="term" value="P:one-carbon metabolic process"/>
    <property type="evidence" value="ECO:0007669"/>
    <property type="project" value="UniProtKB-KW"/>
</dbReference>
<dbReference type="Gene3D" id="3.30.300.280">
    <property type="entry name" value="S-adenosylmethionine synthetase, C-terminal domain"/>
    <property type="match status" value="2"/>
</dbReference>
<evidence type="ECO:0000256" key="13">
    <source>
        <dbReference type="ARBA" id="ARBA00048344"/>
    </source>
</evidence>